<comment type="subcellular location">
    <subcellularLocation>
        <location evidence="8">Mitochondrion</location>
    </subcellularLocation>
    <subcellularLocation>
        <location evidence="8">Mitochondrion inner membrane</location>
    </subcellularLocation>
</comment>
<feature type="non-terminal residue" evidence="9">
    <location>
        <position position="1"/>
    </location>
</feature>
<evidence type="ECO:0000256" key="7">
    <source>
        <dbReference type="ARBA" id="ARBA00023136"/>
    </source>
</evidence>
<keyword evidence="10" id="KW-1185">Reference proteome</keyword>
<dbReference type="GO" id="GO:0045259">
    <property type="term" value="C:proton-transporting ATP synthase complex"/>
    <property type="evidence" value="ECO:0007669"/>
    <property type="project" value="UniProtKB-KW"/>
</dbReference>
<dbReference type="GO" id="GO:0046933">
    <property type="term" value="F:proton-transporting ATP synthase activity, rotational mechanism"/>
    <property type="evidence" value="ECO:0007669"/>
    <property type="project" value="TreeGrafter"/>
</dbReference>
<dbReference type="AlphaFoldDB" id="A0A4P9YRD4"/>
<name>A0A4P9YRD4_9FUNG</name>
<dbReference type="PANTHER" id="PTHR12733:SF3">
    <property type="entry name" value="ATP SYNTHASE F(0) COMPLEX SUBUNIT B1, MITOCHONDRIAL"/>
    <property type="match status" value="1"/>
</dbReference>
<proteinExistence type="inferred from homology"/>
<dbReference type="Proteomes" id="UP000278143">
    <property type="component" value="Unassembled WGS sequence"/>
</dbReference>
<keyword evidence="6 8" id="KW-0496">Mitochondrion</keyword>
<dbReference type="GO" id="GO:0005743">
    <property type="term" value="C:mitochondrial inner membrane"/>
    <property type="evidence" value="ECO:0007669"/>
    <property type="project" value="UniProtKB-SubCell"/>
</dbReference>
<keyword evidence="2 8" id="KW-0138">CF(0)</keyword>
<evidence type="ECO:0000256" key="2">
    <source>
        <dbReference type="ARBA" id="ARBA00022547"/>
    </source>
</evidence>
<dbReference type="InterPro" id="IPR013837">
    <property type="entry name" value="ATP_synth_F0_suB"/>
</dbReference>
<gene>
    <name evidence="9" type="ORF">SYNPS1DRAFT_20297</name>
</gene>
<evidence type="ECO:0000256" key="5">
    <source>
        <dbReference type="ARBA" id="ARBA00023065"/>
    </source>
</evidence>
<evidence type="ECO:0000256" key="8">
    <source>
        <dbReference type="RuleBase" id="RU368017"/>
    </source>
</evidence>
<comment type="subunit">
    <text evidence="8">F-type ATPases have 2 components, CF(1) - the catalytic core - and CF(0) - the membrane proton channel. In yeast, the dimeric form of ATP synthase consists of 17 polypeptides: alpha, beta, gamma, delta, epsilon, 4 (B), 5 (OSCP), 6 (A), 8, 9 (C), d, E (Tim11), f, g, h, i/j and k.</text>
</comment>
<protein>
    <recommendedName>
        <fullName evidence="8">ATP synthase subunit 4</fullName>
    </recommendedName>
</protein>
<organism evidence="9 10">
    <name type="scientific">Syncephalis pseudoplumigaleata</name>
    <dbReference type="NCBI Taxonomy" id="1712513"/>
    <lineage>
        <taxon>Eukaryota</taxon>
        <taxon>Fungi</taxon>
        <taxon>Fungi incertae sedis</taxon>
        <taxon>Zoopagomycota</taxon>
        <taxon>Zoopagomycotina</taxon>
        <taxon>Zoopagomycetes</taxon>
        <taxon>Zoopagales</taxon>
        <taxon>Piptocephalidaceae</taxon>
        <taxon>Syncephalis</taxon>
    </lineage>
</organism>
<dbReference type="Pfam" id="PF05405">
    <property type="entry name" value="Mt_ATP-synt_B"/>
    <property type="match status" value="1"/>
</dbReference>
<dbReference type="EMBL" id="KZ992359">
    <property type="protein sequence ID" value="RKP22245.1"/>
    <property type="molecule type" value="Genomic_DNA"/>
</dbReference>
<evidence type="ECO:0000256" key="1">
    <source>
        <dbReference type="ARBA" id="ARBA00022448"/>
    </source>
</evidence>
<comment type="similarity">
    <text evidence="8">Belongs to the eukaryotic ATPase B chain family.</text>
</comment>
<accession>A0A4P9YRD4</accession>
<evidence type="ECO:0000256" key="4">
    <source>
        <dbReference type="ARBA" id="ARBA00022792"/>
    </source>
</evidence>
<dbReference type="SUPFAM" id="SSF161060">
    <property type="entry name" value="ATP synthase B chain-like"/>
    <property type="match status" value="1"/>
</dbReference>
<reference evidence="10" key="1">
    <citation type="journal article" date="2018" name="Nat. Microbiol.">
        <title>Leveraging single-cell genomics to expand the fungal tree of life.</title>
        <authorList>
            <person name="Ahrendt S.R."/>
            <person name="Quandt C.A."/>
            <person name="Ciobanu D."/>
            <person name="Clum A."/>
            <person name="Salamov A."/>
            <person name="Andreopoulos B."/>
            <person name="Cheng J.F."/>
            <person name="Woyke T."/>
            <person name="Pelin A."/>
            <person name="Henrissat B."/>
            <person name="Reynolds N.K."/>
            <person name="Benny G.L."/>
            <person name="Smith M.E."/>
            <person name="James T.Y."/>
            <person name="Grigoriev I.V."/>
        </authorList>
    </citation>
    <scope>NUCLEOTIDE SEQUENCE [LARGE SCALE GENOMIC DNA]</scope>
    <source>
        <strain evidence="10">Benny S71-1</strain>
    </source>
</reference>
<dbReference type="Gene3D" id="1.20.5.2210">
    <property type="match status" value="1"/>
</dbReference>
<evidence type="ECO:0000256" key="6">
    <source>
        <dbReference type="ARBA" id="ARBA00023128"/>
    </source>
</evidence>
<dbReference type="PANTHER" id="PTHR12733">
    <property type="entry name" value="MITOCHONDRIAL ATP SYNTHASE B CHAIN"/>
    <property type="match status" value="1"/>
</dbReference>
<keyword evidence="4 8" id="KW-0999">Mitochondrion inner membrane</keyword>
<comment type="function">
    <text evidence="8">Subunit b, of the mitochondrial membrane ATP synthase complex (F(1)F(0) ATP synthase or Complex V) that produces ATP from ADP in the presence of a proton gradient across the membrane which is generated by electron transport complexes of the respiratory chain. ATP synthase complex consist of a soluble F(1) head domain - the catalytic core - and a membrane F(1) domain - the membrane proton channel. These two domains are linked by a central stalk rotating inside the F(1) region and a stationary peripheral stalk. During catalysis, ATP synthesis in the catalytic domain of F(1) is coupled via a rotary mechanism of the central stalk subunits to proton translocation. In vivo, can only synthesize ATP although its ATP hydrolase activity can be activated artificially in vitro. Part of the complex F(0) domain. Part of the complex F(0) domain and the peripheric stalk, which acts as a stator to hold the catalytic alpha(3)beta(3) subcomplex and subunit a/ATP6 static relative to the rotary elements.</text>
</comment>
<evidence type="ECO:0000256" key="3">
    <source>
        <dbReference type="ARBA" id="ARBA00022781"/>
    </source>
</evidence>
<dbReference type="InterPro" id="IPR008688">
    <property type="entry name" value="ATP_synth_Bsub_B/MI25"/>
</dbReference>
<sequence length="120" mass="13434">VTTTTTASHKEIIQSQINETSQLRDTVGITKNLFAMSKEMAEMDAQIFELKQKAALSAEIKGVLDSWVRHESALREREQRQIADQVMERVQAALKDPKTQNQILAQAIADVERVVASKKA</sequence>
<evidence type="ECO:0000313" key="9">
    <source>
        <dbReference type="EMBL" id="RKP22245.1"/>
    </source>
</evidence>
<keyword evidence="1 8" id="KW-0813">Transport</keyword>
<evidence type="ECO:0000313" key="10">
    <source>
        <dbReference type="Proteomes" id="UP000278143"/>
    </source>
</evidence>
<keyword evidence="3 8" id="KW-0375">Hydrogen ion transport</keyword>
<keyword evidence="7 8" id="KW-0472">Membrane</keyword>
<dbReference type="OrthoDB" id="67388at2759"/>
<keyword evidence="5 8" id="KW-0406">Ion transport</keyword>